<dbReference type="RefSeq" id="WP_091570978.1">
    <property type="nucleotide sequence ID" value="NZ_FMZA01000014.1"/>
</dbReference>
<dbReference type="Gene3D" id="3.40.50.10490">
    <property type="entry name" value="Glucose-6-phosphate isomerase like protein, domain 1"/>
    <property type="match status" value="1"/>
</dbReference>
<dbReference type="Proteomes" id="UP000199387">
    <property type="component" value="Unassembled WGS sequence"/>
</dbReference>
<organism evidence="3 4">
    <name type="scientific">Melghirimyces thermohalophilus</name>
    <dbReference type="NCBI Taxonomy" id="1236220"/>
    <lineage>
        <taxon>Bacteria</taxon>
        <taxon>Bacillati</taxon>
        <taxon>Bacillota</taxon>
        <taxon>Bacilli</taxon>
        <taxon>Bacillales</taxon>
        <taxon>Thermoactinomycetaceae</taxon>
        <taxon>Melghirimyces</taxon>
    </lineage>
</organism>
<dbReference type="STRING" id="1236220.SAMN04488112_11452"/>
<gene>
    <name evidence="3" type="ORF">SAMN04488112_11452</name>
</gene>
<protein>
    <submittedName>
        <fullName evidence="3">6-phospho-3-hexuloisomerase</fullName>
    </submittedName>
</protein>
<evidence type="ECO:0000313" key="4">
    <source>
        <dbReference type="Proteomes" id="UP000199387"/>
    </source>
</evidence>
<dbReference type="NCBIfam" id="TIGR03127">
    <property type="entry name" value="RuMP_HxlB"/>
    <property type="match status" value="1"/>
</dbReference>
<keyword evidence="3" id="KW-0413">Isomerase</keyword>
<reference evidence="3 4" key="1">
    <citation type="submission" date="2016-10" db="EMBL/GenBank/DDBJ databases">
        <authorList>
            <person name="de Groot N.N."/>
        </authorList>
    </citation>
    <scope>NUCLEOTIDE SEQUENCE [LARGE SCALE GENOMIC DNA]</scope>
    <source>
        <strain evidence="3 4">DSM 45514</strain>
    </source>
</reference>
<proteinExistence type="inferred from homology"/>
<feature type="domain" description="SIS" evidence="2">
    <location>
        <begin position="30"/>
        <end position="173"/>
    </location>
</feature>
<evidence type="ECO:0000313" key="3">
    <source>
        <dbReference type="EMBL" id="SDC71656.1"/>
    </source>
</evidence>
<dbReference type="PANTHER" id="PTHR43443">
    <property type="entry name" value="3-HEXULOSE-6-PHOSPHATE ISOMERASE"/>
    <property type="match status" value="1"/>
</dbReference>
<dbReference type="GO" id="GO:0016853">
    <property type="term" value="F:isomerase activity"/>
    <property type="evidence" value="ECO:0007669"/>
    <property type="project" value="UniProtKB-KW"/>
</dbReference>
<dbReference type="EMBL" id="FMZA01000014">
    <property type="protein sequence ID" value="SDC71656.1"/>
    <property type="molecule type" value="Genomic_DNA"/>
</dbReference>
<dbReference type="GO" id="GO:0097367">
    <property type="term" value="F:carbohydrate derivative binding"/>
    <property type="evidence" value="ECO:0007669"/>
    <property type="project" value="InterPro"/>
</dbReference>
<dbReference type="InterPro" id="IPR017552">
    <property type="entry name" value="PHI/rmpB"/>
</dbReference>
<accession>A0A1G6NWN0</accession>
<name>A0A1G6NWN0_9BACL</name>
<dbReference type="OrthoDB" id="9797832at2"/>
<sequence length="185" mass="20158">MPTIDKLIAQVVGEVSTVLNRIDRHEAETFARELLRAERIFVLGEGRSGLMGKAFAMRLMHAGWTVYVVGETITPSIKPGDLLIALSGSGNTSSVFEAAEKGKKAGANLLSITTQPDSKIGRISDGTLTVPATTKYRRKEEPDTIQPLGNQFDQSLHLLLDALIIYAIGDRQTNSDMVQRHGNLK</sequence>
<evidence type="ECO:0000256" key="1">
    <source>
        <dbReference type="ARBA" id="ARBA00009235"/>
    </source>
</evidence>
<dbReference type="InterPro" id="IPR001347">
    <property type="entry name" value="SIS_dom"/>
</dbReference>
<comment type="similarity">
    <text evidence="1">Belongs to the SIS family. PHI subfamily.</text>
</comment>
<dbReference type="PROSITE" id="PS51464">
    <property type="entry name" value="SIS"/>
    <property type="match status" value="1"/>
</dbReference>
<dbReference type="Pfam" id="PF01380">
    <property type="entry name" value="SIS"/>
    <property type="match status" value="1"/>
</dbReference>
<dbReference type="AlphaFoldDB" id="A0A1G6NWN0"/>
<dbReference type="GO" id="GO:1901135">
    <property type="term" value="P:carbohydrate derivative metabolic process"/>
    <property type="evidence" value="ECO:0007669"/>
    <property type="project" value="InterPro"/>
</dbReference>
<dbReference type="PANTHER" id="PTHR43443:SF1">
    <property type="entry name" value="3-HEXULOSE-6-PHOSPHATE ISOMERASE"/>
    <property type="match status" value="1"/>
</dbReference>
<dbReference type="SUPFAM" id="SSF53697">
    <property type="entry name" value="SIS domain"/>
    <property type="match status" value="1"/>
</dbReference>
<dbReference type="InterPro" id="IPR046348">
    <property type="entry name" value="SIS_dom_sf"/>
</dbReference>
<evidence type="ECO:0000259" key="2">
    <source>
        <dbReference type="PROSITE" id="PS51464"/>
    </source>
</evidence>
<keyword evidence="4" id="KW-1185">Reference proteome</keyword>
<dbReference type="CDD" id="cd05005">
    <property type="entry name" value="SIS_PHI"/>
    <property type="match status" value="1"/>
</dbReference>